<comment type="subcellular location">
    <subcellularLocation>
        <location evidence="1">Cytoplasm</location>
        <location evidence="1">Cytosol</location>
    </subcellularLocation>
</comment>
<dbReference type="Pfam" id="PF02897">
    <property type="entry name" value="Peptidase_S9_N"/>
    <property type="match status" value="1"/>
</dbReference>
<dbReference type="GeneTree" id="ENSGT00530000063426"/>
<dbReference type="Gene3D" id="2.130.10.120">
    <property type="entry name" value="Prolyl oligopeptidase, N-terminal domain"/>
    <property type="match status" value="1"/>
</dbReference>
<accession>F7D0I2</accession>
<dbReference type="Bgee" id="ENSXETG00000002751">
    <property type="expression patterns" value="Expressed in ovary and 12 other cell types or tissues"/>
</dbReference>
<organism evidence="11">
    <name type="scientific">Xenopus tropicalis</name>
    <name type="common">Western clawed frog</name>
    <name type="synonym">Silurana tropicalis</name>
    <dbReference type="NCBI Taxonomy" id="8364"/>
    <lineage>
        <taxon>Eukaryota</taxon>
        <taxon>Metazoa</taxon>
        <taxon>Chordata</taxon>
        <taxon>Craniata</taxon>
        <taxon>Vertebrata</taxon>
        <taxon>Euteleostomi</taxon>
        <taxon>Amphibia</taxon>
        <taxon>Batrachia</taxon>
        <taxon>Anura</taxon>
        <taxon>Pipoidea</taxon>
        <taxon>Pipidae</taxon>
        <taxon>Xenopodinae</taxon>
        <taxon>Xenopus</taxon>
        <taxon>Silurana</taxon>
    </lineage>
</organism>
<reference evidence="11" key="2">
    <citation type="submission" date="2011-06" db="UniProtKB">
        <authorList>
            <consortium name="Ensembl"/>
        </authorList>
    </citation>
    <scope>IDENTIFICATION</scope>
</reference>
<dbReference type="AlphaFoldDB" id="F7D0I2"/>
<comment type="similarity">
    <text evidence="2 8">Belongs to the peptidase S9A family.</text>
</comment>
<dbReference type="InterPro" id="IPR023302">
    <property type="entry name" value="Pept_S9A_N"/>
</dbReference>
<dbReference type="InterPro" id="IPR001375">
    <property type="entry name" value="Peptidase_S9_cat"/>
</dbReference>
<dbReference type="Xenbase" id="XB-GENE-981635">
    <property type="gene designation" value="prepl"/>
</dbReference>
<evidence type="ECO:0000256" key="8">
    <source>
        <dbReference type="RuleBase" id="RU368024"/>
    </source>
</evidence>
<dbReference type="FunFam" id="2.130.10.120:FF:000002">
    <property type="entry name" value="prolyl endopeptidase-like isoform X1"/>
    <property type="match status" value="1"/>
</dbReference>
<dbReference type="KEGG" id="xtr:100498250"/>
<dbReference type="GO" id="GO:0006508">
    <property type="term" value="P:proteolysis"/>
    <property type="evidence" value="ECO:0007669"/>
    <property type="project" value="UniProtKB-KW"/>
</dbReference>
<evidence type="ECO:0000259" key="10">
    <source>
        <dbReference type="Pfam" id="PF02897"/>
    </source>
</evidence>
<keyword evidence="6 8" id="KW-0720">Serine protease</keyword>
<dbReference type="GO" id="GO:0004252">
    <property type="term" value="F:serine-type endopeptidase activity"/>
    <property type="evidence" value="ECO:0007669"/>
    <property type="project" value="UniProtKB-UniRule"/>
</dbReference>
<dbReference type="eggNOG" id="KOG2237">
    <property type="taxonomic scope" value="Eukaryota"/>
</dbReference>
<keyword evidence="5 8" id="KW-0378">Hydrolase</keyword>
<dbReference type="SUPFAM" id="SSF53474">
    <property type="entry name" value="alpha/beta-Hydrolases"/>
    <property type="match status" value="1"/>
</dbReference>
<dbReference type="Pfam" id="PF00326">
    <property type="entry name" value="Peptidase_S9"/>
    <property type="match status" value="1"/>
</dbReference>
<dbReference type="GO" id="GO:0005856">
    <property type="term" value="C:cytoskeleton"/>
    <property type="evidence" value="ECO:0000318"/>
    <property type="project" value="GO_Central"/>
</dbReference>
<dbReference type="EC" id="3.4.21.-" evidence="8"/>
<evidence type="ECO:0000313" key="14">
    <source>
        <dbReference type="Xenbase" id="XB-GENE-981635"/>
    </source>
</evidence>
<dbReference type="CTD" id="9581"/>
<reference evidence="13" key="3">
    <citation type="submission" date="2025-04" db="UniProtKB">
        <authorList>
            <consortium name="RefSeq"/>
        </authorList>
    </citation>
    <scope>IDENTIFICATION</scope>
    <source>
        <strain evidence="13">Nigerian</strain>
        <tissue evidence="13">Liver and blood</tissue>
    </source>
</reference>
<sequence>MMRTFVQQMGLFVCRSCAGSNAGRQVISAGCFRVGIPVTRRAGYRGNTAWQKLLDSERRRWQRASAKYQGLVTTLEKRLGYMHEHYSNLEAKGMIRYDDYTYFEENGCIYRCKQNTGEDSLEVLLSSEDVGLGDYEIQKIRVSPKQKFMAVTLKGYEREESTCIVVKLDSGAQVTHCIENVFSCEWATDSVLLHTRQANLQCRQVYRIDFTNASGAAELVYTENDPRFFVDLYCTRDKRFLTINSNSKSTTEVWLLDNSCPLEPPVLVEKRVPGVIYYIEHSNGCLYMLCHDGGATEYKLLKASVSSQMKRWDPVYEVQEGTKLVDMEILKDHCVLFLKNHNQLFLEVIGLPSGAVIQSVMLPAWACALEPDHQPEYGAGTFSFSISSPVHPPVHCRYSLRTNELSVDAGHSSKGMQQFCSLRLEAKSKDGTMVPLTLFYKEGSKEMKQRPLLIHVYGAYGMDLNMSFKVEKQMLVEDGWILAYCHVRGGGELGFKWHKEGILDKKHNGLEDLRSCISLLHSLGYSQAQYTAVEAASAGGVLAGALCNSSPHLIQAVLLEAPFLDVLNTMMDVSLPLTIEEQEEWGNPLFNEKYHKYIKNYCPYQNIKPQSSPSVLITAYENDQRVAIKGLVGYITKLRKAAKDFCHKSRISESRIPHIYLDVQPGGSHCDSLSWEDLQKKVATHLAFLHGELNQDVPHGRRS</sequence>
<evidence type="ECO:0000313" key="11">
    <source>
        <dbReference type="Ensembl" id="ENSXETP00000006000"/>
    </source>
</evidence>
<name>F7D0I2_XENTR</name>
<protein>
    <recommendedName>
        <fullName evidence="8">Prolyl endopeptidase</fullName>
        <ecNumber evidence="8">3.4.21.-</ecNumber>
    </recommendedName>
</protein>
<evidence type="ECO:0000256" key="1">
    <source>
        <dbReference type="ARBA" id="ARBA00004514"/>
    </source>
</evidence>
<dbReference type="GO" id="GO:0005794">
    <property type="term" value="C:Golgi apparatus"/>
    <property type="evidence" value="ECO:0000318"/>
    <property type="project" value="GO_Central"/>
</dbReference>
<evidence type="ECO:0000313" key="12">
    <source>
        <dbReference type="Proteomes" id="UP000008143"/>
    </source>
</evidence>
<dbReference type="ExpressionAtlas" id="F7D0I2">
    <property type="expression patterns" value="baseline"/>
</dbReference>
<evidence type="ECO:0000256" key="4">
    <source>
        <dbReference type="ARBA" id="ARBA00022670"/>
    </source>
</evidence>
<dbReference type="Gene3D" id="3.40.50.1820">
    <property type="entry name" value="alpha/beta hydrolase"/>
    <property type="match status" value="1"/>
</dbReference>
<dbReference type="AGR" id="Xenbase:XB-GENE-981635"/>
<comment type="function">
    <text evidence="7">Serine peptidase whose precise substrate specificity remains unclear. Does not cleave peptides after a arginine or lysine residue. Regulates trans-Golgi network morphology and sorting by regulating the membrane binding of the AP-1 complex. May play a role in the regulation of synaptic vesicle exocytosis.</text>
</comment>
<dbReference type="GO" id="GO:0005829">
    <property type="term" value="C:cytosol"/>
    <property type="evidence" value="ECO:0007669"/>
    <property type="project" value="UniProtKB-SubCell"/>
</dbReference>
<evidence type="ECO:0000256" key="5">
    <source>
        <dbReference type="ARBA" id="ARBA00022801"/>
    </source>
</evidence>
<dbReference type="SUPFAM" id="SSF50993">
    <property type="entry name" value="Peptidase/esterase 'gauge' domain"/>
    <property type="match status" value="1"/>
</dbReference>
<dbReference type="OrthoDB" id="248387at2759"/>
<evidence type="ECO:0000259" key="9">
    <source>
        <dbReference type="Pfam" id="PF00326"/>
    </source>
</evidence>
<dbReference type="Ensembl" id="ENSXETT00000006000">
    <property type="protein sequence ID" value="ENSXETP00000006000"/>
    <property type="gene ID" value="ENSXETG00000002751"/>
</dbReference>
<dbReference type="PANTHER" id="PTHR11757">
    <property type="entry name" value="PROTEASE FAMILY S9A OLIGOPEPTIDASE"/>
    <property type="match status" value="1"/>
</dbReference>
<gene>
    <name evidence="11 13 14" type="primary">prepl</name>
</gene>
<dbReference type="PRINTS" id="PR00862">
    <property type="entry name" value="PROLIGOPTASE"/>
</dbReference>
<evidence type="ECO:0000256" key="7">
    <source>
        <dbReference type="ARBA" id="ARBA00045448"/>
    </source>
</evidence>
<keyword evidence="3" id="KW-0963">Cytoplasm</keyword>
<reference evidence="11" key="1">
    <citation type="journal article" date="2010" name="Science">
        <title>The genome of the Western clawed frog Xenopus tropicalis.</title>
        <authorList>
            <person name="Hellsten U."/>
            <person name="Harland R.M."/>
            <person name="Gilchrist M.J."/>
            <person name="Hendrix D."/>
            <person name="Jurka J."/>
            <person name="Kapitonov V."/>
            <person name="Ovcharenko I."/>
            <person name="Putnam N.H."/>
            <person name="Shu S."/>
            <person name="Taher L."/>
            <person name="Blitz I.L."/>
            <person name="Blumberg B."/>
            <person name="Dichmann D.S."/>
            <person name="Dubchak I."/>
            <person name="Amaya E."/>
            <person name="Detter J.C."/>
            <person name="Fletcher R."/>
            <person name="Gerhard D.S."/>
            <person name="Goodstein D."/>
            <person name="Graves T."/>
            <person name="Grigoriev I.V."/>
            <person name="Grimwood J."/>
            <person name="Kawashima T."/>
            <person name="Lindquist E."/>
            <person name="Lucas S.M."/>
            <person name="Mead P.E."/>
            <person name="Mitros T."/>
            <person name="Ogino H."/>
            <person name="Ohta Y."/>
            <person name="Poliakov A.V."/>
            <person name="Pollet N."/>
            <person name="Robert J."/>
            <person name="Salamov A."/>
            <person name="Sater A.K."/>
            <person name="Schmutz J."/>
            <person name="Terry A."/>
            <person name="Vize P.D."/>
            <person name="Warren W.C."/>
            <person name="Wells D."/>
            <person name="Wills A."/>
            <person name="Wilson R.K."/>
            <person name="Zimmerman L.B."/>
            <person name="Zorn A.M."/>
            <person name="Grainger R."/>
            <person name="Grammer T."/>
            <person name="Khokha M.K."/>
            <person name="Richardson P.M."/>
            <person name="Rokhsar D.S."/>
        </authorList>
    </citation>
    <scope>NUCLEOTIDE SEQUENCE [LARGE SCALE GENOMIC DNA]</scope>
    <source>
        <strain evidence="11">Nigerian</strain>
    </source>
</reference>
<evidence type="ECO:0000256" key="3">
    <source>
        <dbReference type="ARBA" id="ARBA00022490"/>
    </source>
</evidence>
<keyword evidence="12" id="KW-1185">Reference proteome</keyword>
<dbReference type="InterPro" id="IPR029058">
    <property type="entry name" value="AB_hydrolase_fold"/>
</dbReference>
<proteinExistence type="inferred from homology"/>
<feature type="domain" description="Peptidase S9A N-terminal" evidence="10">
    <location>
        <begin position="82"/>
        <end position="407"/>
    </location>
</feature>
<evidence type="ECO:0000256" key="6">
    <source>
        <dbReference type="ARBA" id="ARBA00022825"/>
    </source>
</evidence>
<evidence type="ECO:0000256" key="2">
    <source>
        <dbReference type="ARBA" id="ARBA00005228"/>
    </source>
</evidence>
<evidence type="ECO:0000313" key="13">
    <source>
        <dbReference type="RefSeq" id="XP_012819339.1"/>
    </source>
</evidence>
<dbReference type="GeneID" id="100498250"/>
<dbReference type="RefSeq" id="XP_012819339.1">
    <property type="nucleotide sequence ID" value="XM_012963885.3"/>
</dbReference>
<dbReference type="FunFam" id="3.40.50.1820:FF:000050">
    <property type="entry name" value="prolyl endopeptidase-like isoform X2"/>
    <property type="match status" value="1"/>
</dbReference>
<dbReference type="Proteomes" id="UP000008143">
    <property type="component" value="Chromosome 5"/>
</dbReference>
<dbReference type="PANTHER" id="PTHR11757:SF19">
    <property type="entry name" value="PROLYL ENDOPEPTIDASE-LIKE"/>
    <property type="match status" value="1"/>
</dbReference>
<dbReference type="InterPro" id="IPR051543">
    <property type="entry name" value="Serine_Peptidase_S9A"/>
</dbReference>
<feature type="domain" description="Peptidase S9 prolyl oligopeptidase catalytic" evidence="9">
    <location>
        <begin position="467"/>
        <end position="645"/>
    </location>
</feature>
<keyword evidence="4 8" id="KW-0645">Protease</keyword>
<dbReference type="InterPro" id="IPR002470">
    <property type="entry name" value="Peptidase_S9A"/>
</dbReference>
<dbReference type="HOGENOM" id="CLU_011290_2_1_1"/>
<dbReference type="OMA" id="NGYWYIT"/>